<protein>
    <recommendedName>
        <fullName evidence="2">DUF7932 domain-containing protein</fullName>
    </recommendedName>
</protein>
<feature type="domain" description="DUF7932" evidence="2">
    <location>
        <begin position="342"/>
        <end position="470"/>
    </location>
</feature>
<dbReference type="EMBL" id="LKMD01000104">
    <property type="protein sequence ID" value="PIA94960.1"/>
    <property type="molecule type" value="Genomic_DNA"/>
</dbReference>
<dbReference type="Proteomes" id="UP000230605">
    <property type="component" value="Chromosome 6"/>
</dbReference>
<accession>A0A2G5HR01</accession>
<evidence type="ECO:0000313" key="5">
    <source>
        <dbReference type="Proteomes" id="UP000230605"/>
    </source>
</evidence>
<keyword evidence="6" id="KW-1185">Reference proteome</keyword>
<dbReference type="OrthoDB" id="3944417at2759"/>
<proteinExistence type="predicted"/>
<feature type="region of interest" description="Disordered" evidence="1">
    <location>
        <begin position="40"/>
        <end position="64"/>
    </location>
</feature>
<evidence type="ECO:0000313" key="3">
    <source>
        <dbReference type="EMBL" id="PIA94960.1"/>
    </source>
</evidence>
<name>A0A2G5HR01_CERBT</name>
<reference evidence="4 6" key="2">
    <citation type="submission" date="2023-09" db="EMBL/GenBank/DDBJ databases">
        <title>Complete-Gapless Cercospora beticola genome.</title>
        <authorList>
            <person name="Wyatt N.A."/>
            <person name="Spanner R.E."/>
            <person name="Bolton M.D."/>
        </authorList>
    </citation>
    <scope>NUCLEOTIDE SEQUENCE [LARGE SCALE GENOMIC DNA]</scope>
    <source>
        <strain evidence="4">Cb09-40</strain>
    </source>
</reference>
<feature type="region of interest" description="Disordered" evidence="1">
    <location>
        <begin position="164"/>
        <end position="183"/>
    </location>
</feature>
<evidence type="ECO:0000313" key="4">
    <source>
        <dbReference type="EMBL" id="WPB05286.1"/>
    </source>
</evidence>
<evidence type="ECO:0000259" key="2">
    <source>
        <dbReference type="Pfam" id="PF25560"/>
    </source>
</evidence>
<dbReference type="Pfam" id="PF25560">
    <property type="entry name" value="DUF7932"/>
    <property type="match status" value="1"/>
</dbReference>
<organism evidence="3 5">
    <name type="scientific">Cercospora beticola</name>
    <name type="common">Sugarbeet leaf spot fungus</name>
    <dbReference type="NCBI Taxonomy" id="122368"/>
    <lineage>
        <taxon>Eukaryota</taxon>
        <taxon>Fungi</taxon>
        <taxon>Dikarya</taxon>
        <taxon>Ascomycota</taxon>
        <taxon>Pezizomycotina</taxon>
        <taxon>Dothideomycetes</taxon>
        <taxon>Dothideomycetidae</taxon>
        <taxon>Mycosphaerellales</taxon>
        <taxon>Mycosphaerellaceae</taxon>
        <taxon>Cercospora</taxon>
    </lineage>
</organism>
<dbReference type="InterPro" id="IPR057692">
    <property type="entry name" value="DUF7932"/>
</dbReference>
<feature type="compositionally biased region" description="Gly residues" evidence="1">
    <location>
        <begin position="116"/>
        <end position="132"/>
    </location>
</feature>
<dbReference type="AlphaFoldDB" id="A0A2G5HR01"/>
<feature type="compositionally biased region" description="Gly residues" evidence="1">
    <location>
        <begin position="173"/>
        <end position="183"/>
    </location>
</feature>
<gene>
    <name evidence="3" type="ORF">CB0940_08704</name>
    <name evidence="4" type="ORF">RHO25_009938</name>
</gene>
<evidence type="ECO:0000256" key="1">
    <source>
        <dbReference type="SAM" id="MobiDB-lite"/>
    </source>
</evidence>
<dbReference type="EMBL" id="CP134189">
    <property type="protein sequence ID" value="WPB05286.1"/>
    <property type="molecule type" value="Genomic_DNA"/>
</dbReference>
<evidence type="ECO:0000313" key="6">
    <source>
        <dbReference type="Proteomes" id="UP001302367"/>
    </source>
</evidence>
<feature type="region of interest" description="Disordered" evidence="1">
    <location>
        <begin position="81"/>
        <end position="132"/>
    </location>
</feature>
<reference evidence="3 5" key="1">
    <citation type="submission" date="2015-10" db="EMBL/GenBank/DDBJ databases">
        <title>The cercosporin biosynthetic gene cluster was horizontally transferred to several fungal lineages and shown to be expanded in Cercospora beticola based on microsynteny with recipient genomes.</title>
        <authorList>
            <person name="De Jonge R."/>
            <person name="Ebert M.K."/>
            <person name="Suttle J.C."/>
            <person name="Jurick Ii W.M."/>
            <person name="Secor G.A."/>
            <person name="Thomma B.P."/>
            <person name="Van De Peer Y."/>
            <person name="Bolton M.D."/>
        </authorList>
    </citation>
    <scope>NUCLEOTIDE SEQUENCE [LARGE SCALE GENOMIC DNA]</scope>
    <source>
        <strain evidence="3 5">09-40</strain>
    </source>
</reference>
<sequence length="1098" mass="117730">MDEDAVTVISVNGQHGDDFVKRQSNLDHACEALVRYNGQRDKHGEHGVDASTPMTGGPGGLRQPVINTEVAPRRKLVLSAIGGNGETGRKGGDGHSGLSGTAGAAATQMADAENGTDGGNGGNAGRGTNGGNGGDGGSIQILLGHDMTHLLYVVNWNVSGGSGAAAGEHGRAGKGGAGGAGGEGTNWDQFVGYRYRCTPNCLGKNTQEIRTTSPSNALLMASTSLARSGTRARAAIGSENVAGSDLHTAVALIAARYHARPQRRVGQGLCHCAGGQGDCAGCDSQPITRSLHRVPGQPGQPGRDGLEQTSVLKAGLPGASGKMVILVQNLDGTISEYDKPWKLRLVSFDIEDENGDGIFEPGEKIIIRRVCVENIGGMPSPLQGIELLIKPSEHLLLDDEVKLFLPSSIAPSTVATVEGYISAKIRQAEEIVADTAYMERGAKISLAAVLPWLNVELPEFELERTFDIQFPCALSNFRVLPSLSPGSSSTISWEITNLSYKAIGNAATSPRAIEVVVSVPREYGTLGSEHTTIVNDSNEVPVAVAHIEPKATSISSQVLKILPEGRAPSRFYLTVALYIADSVCSEEVDAASEVEMILAQMIQIEVNVSKSYCFNENAGIVMVVNSTTPPGRVLALHQFIQGELNMTVDCLDVNENGGMQVDEDAELAHLFTKYDGKTVILLGKPFLFQNSPRTTPELCDSRQIRRSLSSGTSFLFLGLHDDRTSNKLFEQVVFEVAHNASNTLASVPKSAKFTRISDFVGAILDQKQNNMGSSSPTVFSLAGRRRRCNGMLSPSIESQAKAASRKLHKLLPQELFLLLPVSQQSGSSPSVGGDQLIILWGAEATVPLRVTEIRDSYSASLDHFEKYSIVAALPVAHRVQQIWDDETDGSTSSVTEAATCSLGIECIRQIDQYAFSAFSSGPVKVFTEDVLGVHLPTVAAVLFHPWSSKGVPQAVQVILVYCLDTCRPHTKRQALAQALMWNSSSRQRLAKYLLESVEALSPGLGAEIQRQADKLRDQELNAMRHVVRRGAKLTRMSEHAFERSTESTMDVVHGSEVCTAEEWDARWAANQDAWDRIVEDESRAPQPIDTMSRGNVVA</sequence>
<dbReference type="Proteomes" id="UP001302367">
    <property type="component" value="Chromosome 6"/>
</dbReference>